<feature type="compositionally biased region" description="Basic and acidic residues" evidence="1">
    <location>
        <begin position="44"/>
        <end position="55"/>
    </location>
</feature>
<feature type="compositionally biased region" description="Basic and acidic residues" evidence="1">
    <location>
        <begin position="455"/>
        <end position="466"/>
    </location>
</feature>
<name>A0AAE8XXL9_9CAUD</name>
<feature type="region of interest" description="Disordered" evidence="1">
    <location>
        <begin position="423"/>
        <end position="479"/>
    </location>
</feature>
<dbReference type="Pfam" id="PF06074">
    <property type="entry name" value="Portal_Mu"/>
    <property type="match status" value="1"/>
</dbReference>
<evidence type="ECO:0000313" key="3">
    <source>
        <dbReference type="Proteomes" id="UP000827232"/>
    </source>
</evidence>
<proteinExistence type="predicted"/>
<reference evidence="2" key="1">
    <citation type="submission" date="2021-05" db="EMBL/GenBank/DDBJ databases">
        <title>Diversity, taxonomy and evolution of archaeal viruses of the class Caudoviricetes.</title>
        <authorList>
            <person name="Liu Y."/>
            <person name="Demina T.A."/>
            <person name="Roux S."/>
            <person name="Aiewsakun P."/>
            <person name="Kazlauskas D."/>
            <person name="Simmonds P."/>
            <person name="Prangishvili D."/>
            <person name="Oksanen H.M."/>
            <person name="Krupovic M."/>
        </authorList>
    </citation>
    <scope>NUCLEOTIDE SEQUENCE</scope>
    <source>
        <strain evidence="2">HRTV-25/14</strain>
    </source>
</reference>
<evidence type="ECO:0000256" key="1">
    <source>
        <dbReference type="SAM" id="MobiDB-lite"/>
    </source>
</evidence>
<sequence length="479" mass="52730">MGDIQDEILKKASNGSLPGQEYPGQFALDSPKAVVRRSSGSGGKPRESVAPEAKIDEHRLIADTDPHVGEAIDTLVDYLVGSGYNIAPANIVGTDEEQTPEDVAPLKQMVESSDFEEVLFQWVWHALVDGTGFLEIVVEDDVFKPKVLPTELMEIQADKYGNPVEYVLDPPTGNEITFKPYDLAVLSFHKHPGEDFGRSLIERCEEQADMLRDMEIDMARFIATKAYPPVIWKLGSDERPWTQDQIDGWLDTVSEIEPESMLAVGHDVDHDIVGVTSTSSSSGAMRLEPVFHHLLRRIFTALGLPAFLGNITGDETKNEAVSVMPKFDRRIQRYRRIIKSAIRHQIFVSILAGDSDPAEADILPPDFEFGQHSSEEERLDADMAIKLVNNGLLTFEAAAERIGIDPETELPQEGEMDEHITKIQQLAGKGDTIQNPDGGKPTSTGGGADSAGGEVKTRQNPERDTSGSDSRNQQAQTEE</sequence>
<feature type="compositionally biased region" description="Polar residues" evidence="1">
    <location>
        <begin position="467"/>
        <end position="479"/>
    </location>
</feature>
<dbReference type="Proteomes" id="UP000827232">
    <property type="component" value="Segment"/>
</dbReference>
<dbReference type="EMBL" id="MZ334521">
    <property type="protein sequence ID" value="UBF22592.1"/>
    <property type="molecule type" value="Genomic_DNA"/>
</dbReference>
<organism evidence="2 3">
    <name type="scientific">Halorubrum tailed virus 25</name>
    <dbReference type="NCBI Taxonomy" id="2878006"/>
    <lineage>
        <taxon>Viruses</taxon>
        <taxon>Duplodnaviria</taxon>
        <taxon>Heunggongvirae</taxon>
        <taxon>Uroviricota</taxon>
        <taxon>Caudoviricetes</taxon>
        <taxon>Thumleimavirales</taxon>
        <taxon>Hafunaviridae</taxon>
        <taxon>Laminvirus</taxon>
        <taxon>Laminvirus thailandense</taxon>
        <taxon>Laminvirus HRTV25</taxon>
    </lineage>
</organism>
<gene>
    <name evidence="2" type="ORF">HRTV-25_gp11</name>
</gene>
<feature type="region of interest" description="Disordered" evidence="1">
    <location>
        <begin position="1"/>
        <end position="55"/>
    </location>
</feature>
<keyword evidence="3" id="KW-1185">Reference proteome</keyword>
<accession>A0AAE8XXL9</accession>
<evidence type="ECO:0000313" key="2">
    <source>
        <dbReference type="EMBL" id="UBF22592.1"/>
    </source>
</evidence>
<dbReference type="InterPro" id="IPR009279">
    <property type="entry name" value="Portal_Mu"/>
</dbReference>
<protein>
    <submittedName>
        <fullName evidence="2">Portal protein</fullName>
    </submittedName>
</protein>